<organism evidence="2 3">
    <name type="scientific">Brassica cretica</name>
    <name type="common">Mustard</name>
    <dbReference type="NCBI Taxonomy" id="69181"/>
    <lineage>
        <taxon>Eukaryota</taxon>
        <taxon>Viridiplantae</taxon>
        <taxon>Streptophyta</taxon>
        <taxon>Embryophyta</taxon>
        <taxon>Tracheophyta</taxon>
        <taxon>Spermatophyta</taxon>
        <taxon>Magnoliopsida</taxon>
        <taxon>eudicotyledons</taxon>
        <taxon>Gunneridae</taxon>
        <taxon>Pentapetalae</taxon>
        <taxon>rosids</taxon>
        <taxon>malvids</taxon>
        <taxon>Brassicales</taxon>
        <taxon>Brassicaceae</taxon>
        <taxon>Brassiceae</taxon>
        <taxon>Brassica</taxon>
    </lineage>
</organism>
<feature type="chain" id="PRO_5035840370" evidence="1">
    <location>
        <begin position="30"/>
        <end position="99"/>
    </location>
</feature>
<dbReference type="AlphaFoldDB" id="A0A8S9NC36"/>
<comment type="caution">
    <text evidence="2">The sequence shown here is derived from an EMBL/GenBank/DDBJ whole genome shotgun (WGS) entry which is preliminary data.</text>
</comment>
<proteinExistence type="predicted"/>
<name>A0A8S9NC36_BRACR</name>
<accession>A0A8S9NC36</accession>
<protein>
    <submittedName>
        <fullName evidence="2">Uncharacterized protein</fullName>
    </submittedName>
</protein>
<gene>
    <name evidence="2" type="ORF">F2Q69_00054199</name>
</gene>
<dbReference type="Proteomes" id="UP000712600">
    <property type="component" value="Unassembled WGS sequence"/>
</dbReference>
<evidence type="ECO:0000313" key="2">
    <source>
        <dbReference type="EMBL" id="KAF3490014.1"/>
    </source>
</evidence>
<evidence type="ECO:0000313" key="3">
    <source>
        <dbReference type="Proteomes" id="UP000712600"/>
    </source>
</evidence>
<sequence>MKTQVTILAALMILVALSSTLDMVTVTEAQVNCIDSCTTGCVKPTPKETIRCHHECDKKCSRGCVLVYHVTYQYFLSMKLINTVFVYYDRGKGGSETGA</sequence>
<evidence type="ECO:0000256" key="1">
    <source>
        <dbReference type="SAM" id="SignalP"/>
    </source>
</evidence>
<feature type="signal peptide" evidence="1">
    <location>
        <begin position="1"/>
        <end position="29"/>
    </location>
</feature>
<reference evidence="2" key="1">
    <citation type="submission" date="2019-12" db="EMBL/GenBank/DDBJ databases">
        <title>Genome sequencing and annotation of Brassica cretica.</title>
        <authorList>
            <person name="Studholme D.J."/>
            <person name="Sarris P."/>
        </authorList>
    </citation>
    <scope>NUCLEOTIDE SEQUENCE</scope>
    <source>
        <strain evidence="2">PFS-109/04</strain>
        <tissue evidence="2">Leaf</tissue>
    </source>
</reference>
<dbReference type="EMBL" id="QGKX02002183">
    <property type="protein sequence ID" value="KAF3490014.1"/>
    <property type="molecule type" value="Genomic_DNA"/>
</dbReference>
<dbReference type="PANTHER" id="PTHR37183:SF3">
    <property type="entry name" value="(RAPE) HYPOTHETICAL PROTEIN"/>
    <property type="match status" value="1"/>
</dbReference>
<keyword evidence="1" id="KW-0732">Signal</keyword>
<dbReference type="PANTHER" id="PTHR37183">
    <property type="entry name" value="PLANT THIONIN FAMILY PROTEIN"/>
    <property type="match status" value="1"/>
</dbReference>